<dbReference type="Proteomes" id="UP001597387">
    <property type="component" value="Unassembled WGS sequence"/>
</dbReference>
<keyword evidence="2" id="KW-1185">Reference proteome</keyword>
<gene>
    <name evidence="1" type="ORF">ACFSJU_07650</name>
</gene>
<protein>
    <submittedName>
        <fullName evidence="1">Uncharacterized protein</fullName>
    </submittedName>
</protein>
<name>A0ABW4ZJT9_9SPHI</name>
<comment type="caution">
    <text evidence="1">The sequence shown here is derived from an EMBL/GenBank/DDBJ whole genome shotgun (WGS) entry which is preliminary data.</text>
</comment>
<organism evidence="1 2">
    <name type="scientific">Paradesertivirga mongoliensis</name>
    <dbReference type="NCBI Taxonomy" id="2100740"/>
    <lineage>
        <taxon>Bacteria</taxon>
        <taxon>Pseudomonadati</taxon>
        <taxon>Bacteroidota</taxon>
        <taxon>Sphingobacteriia</taxon>
        <taxon>Sphingobacteriales</taxon>
        <taxon>Sphingobacteriaceae</taxon>
        <taxon>Paradesertivirga</taxon>
    </lineage>
</organism>
<accession>A0ABW4ZJT9</accession>
<sequence>METTDQKKRRLFGKQYLPSYLKELNKITKRQVAASDLLTIVDTDELYDVKFQNTPICTIRLKFEDKAELEKLLEDLRSQKDTEYFLFTSYSGDCGTLKIKSLKEFNIDFSFSDEHAGLISLISEDLSQKILLDFYEEEGIEYLEVEVYRKI</sequence>
<proteinExistence type="predicted"/>
<dbReference type="RefSeq" id="WP_255903962.1">
    <property type="nucleotide sequence ID" value="NZ_JAFMZO010000003.1"/>
</dbReference>
<evidence type="ECO:0000313" key="1">
    <source>
        <dbReference type="EMBL" id="MFD2162263.1"/>
    </source>
</evidence>
<reference evidence="2" key="1">
    <citation type="journal article" date="2019" name="Int. J. Syst. Evol. Microbiol.">
        <title>The Global Catalogue of Microorganisms (GCM) 10K type strain sequencing project: providing services to taxonomists for standard genome sequencing and annotation.</title>
        <authorList>
            <consortium name="The Broad Institute Genomics Platform"/>
            <consortium name="The Broad Institute Genome Sequencing Center for Infectious Disease"/>
            <person name="Wu L."/>
            <person name="Ma J."/>
        </authorList>
    </citation>
    <scope>NUCLEOTIDE SEQUENCE [LARGE SCALE GENOMIC DNA]</scope>
    <source>
        <strain evidence="2">KCTC 42217</strain>
    </source>
</reference>
<evidence type="ECO:0000313" key="2">
    <source>
        <dbReference type="Proteomes" id="UP001597387"/>
    </source>
</evidence>
<dbReference type="EMBL" id="JBHUHZ010000001">
    <property type="protein sequence ID" value="MFD2162263.1"/>
    <property type="molecule type" value="Genomic_DNA"/>
</dbReference>